<accession>A0ABN8PK79</accession>
<feature type="transmembrane region" description="Helical" evidence="9">
    <location>
        <begin position="6"/>
        <end position="27"/>
    </location>
</feature>
<evidence type="ECO:0000256" key="4">
    <source>
        <dbReference type="ARBA" id="ARBA00023040"/>
    </source>
</evidence>
<proteinExistence type="inferred from homology"/>
<dbReference type="InterPro" id="IPR000276">
    <property type="entry name" value="GPCR_Rhodpsn"/>
</dbReference>
<keyword evidence="7 8" id="KW-0807">Transducer</keyword>
<comment type="caution">
    <text evidence="11">The sequence shown here is derived from an EMBL/GenBank/DDBJ whole genome shotgun (WGS) entry which is preliminary data.</text>
</comment>
<evidence type="ECO:0000256" key="3">
    <source>
        <dbReference type="ARBA" id="ARBA00022989"/>
    </source>
</evidence>
<evidence type="ECO:0000256" key="1">
    <source>
        <dbReference type="ARBA" id="ARBA00004141"/>
    </source>
</evidence>
<dbReference type="PANTHER" id="PTHR45695">
    <property type="entry name" value="LEUCOKININ RECEPTOR-RELATED"/>
    <property type="match status" value="1"/>
</dbReference>
<sequence>MIAAISLLSVITCLGATGNLLVIKTILNVKRRKLYEYLILNLAITDAGTSLVSIPLDIAEQVKGEFPYGAAMCHVIYPLQSVLIYVSVLTLLLMSTERYKLIVTPMKPRMHIKTAFIIIAAMWVLSCLIVLPFSAALKLEGNQCSEHWPKVYSGKAFTLTIFIFLYFVPLSVMIFLYSSIIFTFYKDMKTLKVRVRKRSVSIESINLRLHRNARIVKVFVAAVVVFAMCMLPTHIVWLWHDFGQGSSSPLFGRVSTFSNIFMYTNSVLNPFILGFVMTDGKGYLRKLFCCRLRRSTSPRRKQAFVLRTQSPSMSKHYNDGSPFLSLSKAPICDQEIGIANKTNTGDSPSLR</sequence>
<dbReference type="Gene3D" id="1.20.1070.10">
    <property type="entry name" value="Rhodopsin 7-helix transmembrane proteins"/>
    <property type="match status" value="1"/>
</dbReference>
<evidence type="ECO:0000256" key="8">
    <source>
        <dbReference type="RuleBase" id="RU000688"/>
    </source>
</evidence>
<evidence type="ECO:0000313" key="12">
    <source>
        <dbReference type="Proteomes" id="UP001159405"/>
    </source>
</evidence>
<evidence type="ECO:0000256" key="2">
    <source>
        <dbReference type="ARBA" id="ARBA00022692"/>
    </source>
</evidence>
<keyword evidence="4 8" id="KW-0297">G-protein coupled receptor</keyword>
<dbReference type="PROSITE" id="PS00237">
    <property type="entry name" value="G_PROTEIN_RECEP_F1_1"/>
    <property type="match status" value="1"/>
</dbReference>
<evidence type="ECO:0000256" key="9">
    <source>
        <dbReference type="SAM" id="Phobius"/>
    </source>
</evidence>
<evidence type="ECO:0000256" key="5">
    <source>
        <dbReference type="ARBA" id="ARBA00023136"/>
    </source>
</evidence>
<dbReference type="InterPro" id="IPR017452">
    <property type="entry name" value="GPCR_Rhodpsn_7TM"/>
</dbReference>
<evidence type="ECO:0000313" key="11">
    <source>
        <dbReference type="EMBL" id="CAH3143323.1"/>
    </source>
</evidence>
<comment type="subcellular location">
    <subcellularLocation>
        <location evidence="1">Membrane</location>
        <topology evidence="1">Multi-pass membrane protein</topology>
    </subcellularLocation>
</comment>
<reference evidence="11 12" key="1">
    <citation type="submission" date="2022-05" db="EMBL/GenBank/DDBJ databases">
        <authorList>
            <consortium name="Genoscope - CEA"/>
            <person name="William W."/>
        </authorList>
    </citation>
    <scope>NUCLEOTIDE SEQUENCE [LARGE SCALE GENOMIC DNA]</scope>
</reference>
<dbReference type="PRINTS" id="PR00237">
    <property type="entry name" value="GPCRRHODOPSN"/>
</dbReference>
<feature type="non-terminal residue" evidence="11">
    <location>
        <position position="351"/>
    </location>
</feature>
<name>A0ABN8PK79_9CNID</name>
<feature type="transmembrane region" description="Helical" evidence="9">
    <location>
        <begin position="218"/>
        <end position="240"/>
    </location>
</feature>
<feature type="transmembrane region" description="Helical" evidence="9">
    <location>
        <begin position="260"/>
        <end position="278"/>
    </location>
</feature>
<keyword evidence="6 8" id="KW-0675">Receptor</keyword>
<dbReference type="SUPFAM" id="SSF81321">
    <property type="entry name" value="Family A G protein-coupled receptor-like"/>
    <property type="match status" value="1"/>
</dbReference>
<dbReference type="Pfam" id="PF00001">
    <property type="entry name" value="7tm_1"/>
    <property type="match status" value="1"/>
</dbReference>
<organism evidence="11 12">
    <name type="scientific">Porites lobata</name>
    <dbReference type="NCBI Taxonomy" id="104759"/>
    <lineage>
        <taxon>Eukaryota</taxon>
        <taxon>Metazoa</taxon>
        <taxon>Cnidaria</taxon>
        <taxon>Anthozoa</taxon>
        <taxon>Hexacorallia</taxon>
        <taxon>Scleractinia</taxon>
        <taxon>Fungiina</taxon>
        <taxon>Poritidae</taxon>
        <taxon>Porites</taxon>
    </lineage>
</organism>
<feature type="transmembrane region" description="Helical" evidence="9">
    <location>
        <begin position="75"/>
        <end position="94"/>
    </location>
</feature>
<feature type="transmembrane region" description="Helical" evidence="9">
    <location>
        <begin position="34"/>
        <end position="55"/>
    </location>
</feature>
<feature type="transmembrane region" description="Helical" evidence="9">
    <location>
        <begin position="115"/>
        <end position="137"/>
    </location>
</feature>
<evidence type="ECO:0000256" key="7">
    <source>
        <dbReference type="ARBA" id="ARBA00023224"/>
    </source>
</evidence>
<keyword evidence="5 9" id="KW-0472">Membrane</keyword>
<dbReference type="EMBL" id="CALNXK010000070">
    <property type="protein sequence ID" value="CAH3143323.1"/>
    <property type="molecule type" value="Genomic_DNA"/>
</dbReference>
<evidence type="ECO:0000256" key="6">
    <source>
        <dbReference type="ARBA" id="ARBA00023170"/>
    </source>
</evidence>
<gene>
    <name evidence="11" type="ORF">PLOB_00043328</name>
</gene>
<comment type="similarity">
    <text evidence="8">Belongs to the G-protein coupled receptor 1 family.</text>
</comment>
<dbReference type="PROSITE" id="PS50262">
    <property type="entry name" value="G_PROTEIN_RECEP_F1_2"/>
    <property type="match status" value="1"/>
</dbReference>
<dbReference type="CDD" id="cd00637">
    <property type="entry name" value="7tm_classA_rhodopsin-like"/>
    <property type="match status" value="1"/>
</dbReference>
<feature type="transmembrane region" description="Helical" evidence="9">
    <location>
        <begin position="157"/>
        <end position="185"/>
    </location>
</feature>
<dbReference type="PANTHER" id="PTHR45695:SF9">
    <property type="entry name" value="LEUCOKININ RECEPTOR"/>
    <property type="match status" value="1"/>
</dbReference>
<keyword evidence="2 8" id="KW-0812">Transmembrane</keyword>
<evidence type="ECO:0000259" key="10">
    <source>
        <dbReference type="PROSITE" id="PS50262"/>
    </source>
</evidence>
<dbReference type="Proteomes" id="UP001159405">
    <property type="component" value="Unassembled WGS sequence"/>
</dbReference>
<keyword evidence="3 9" id="KW-1133">Transmembrane helix</keyword>
<keyword evidence="12" id="KW-1185">Reference proteome</keyword>
<protein>
    <recommendedName>
        <fullName evidence="10">G-protein coupled receptors family 1 profile domain-containing protein</fullName>
    </recommendedName>
</protein>
<feature type="domain" description="G-protein coupled receptors family 1 profile" evidence="10">
    <location>
        <begin position="18"/>
        <end position="273"/>
    </location>
</feature>